<organism evidence="13">
    <name type="scientific">bioreactor metagenome</name>
    <dbReference type="NCBI Taxonomy" id="1076179"/>
    <lineage>
        <taxon>unclassified sequences</taxon>
        <taxon>metagenomes</taxon>
        <taxon>ecological metagenomes</taxon>
    </lineage>
</organism>
<evidence type="ECO:0000259" key="12">
    <source>
        <dbReference type="Pfam" id="PF20260"/>
    </source>
</evidence>
<dbReference type="SUPFAM" id="SSF75217">
    <property type="entry name" value="alpha/beta knot"/>
    <property type="match status" value="1"/>
</dbReference>
<keyword evidence="7 13" id="KW-0808">Transferase</keyword>
<dbReference type="EMBL" id="VSSQ01000873">
    <property type="protein sequence ID" value="MPM02501.1"/>
    <property type="molecule type" value="Genomic_DNA"/>
</dbReference>
<evidence type="ECO:0000256" key="4">
    <source>
        <dbReference type="ARBA" id="ARBA00022490"/>
    </source>
</evidence>
<feature type="domain" description="Ribosomal RNA small subunit methyltransferase E PUA-like" evidence="12">
    <location>
        <begin position="17"/>
        <end position="57"/>
    </location>
</feature>
<comment type="caution">
    <text evidence="13">The sequence shown here is derived from an EMBL/GenBank/DDBJ whole genome shotgun (WGS) entry which is preliminary data.</text>
</comment>
<dbReference type="AlphaFoldDB" id="A0A644WG94"/>
<proteinExistence type="inferred from homology"/>
<name>A0A644WG94_9ZZZZ</name>
<evidence type="ECO:0000313" key="13">
    <source>
        <dbReference type="EMBL" id="MPM02501.1"/>
    </source>
</evidence>
<dbReference type="GO" id="GO:0005737">
    <property type="term" value="C:cytoplasm"/>
    <property type="evidence" value="ECO:0007669"/>
    <property type="project" value="UniProtKB-SubCell"/>
</dbReference>
<dbReference type="CDD" id="cd18084">
    <property type="entry name" value="RsmE-like"/>
    <property type="match status" value="1"/>
</dbReference>
<accession>A0A644WG94</accession>
<keyword evidence="5" id="KW-0698">rRNA processing</keyword>
<dbReference type="EC" id="2.1.1.193" evidence="3"/>
<feature type="domain" description="Ribosomal RNA small subunit methyltransferase E methyltransferase" evidence="11">
    <location>
        <begin position="70"/>
        <end position="225"/>
    </location>
</feature>
<gene>
    <name evidence="13" type="primary">rsmE_14</name>
    <name evidence="13" type="ORF">SDC9_48750</name>
</gene>
<evidence type="ECO:0000256" key="1">
    <source>
        <dbReference type="ARBA" id="ARBA00004496"/>
    </source>
</evidence>
<comment type="catalytic activity">
    <reaction evidence="10">
        <text>uridine(1498) in 16S rRNA + S-adenosyl-L-methionine = N(3)-methyluridine(1498) in 16S rRNA + S-adenosyl-L-homocysteine + H(+)</text>
        <dbReference type="Rhea" id="RHEA:42920"/>
        <dbReference type="Rhea" id="RHEA-COMP:10283"/>
        <dbReference type="Rhea" id="RHEA-COMP:10284"/>
        <dbReference type="ChEBI" id="CHEBI:15378"/>
        <dbReference type="ChEBI" id="CHEBI:57856"/>
        <dbReference type="ChEBI" id="CHEBI:59789"/>
        <dbReference type="ChEBI" id="CHEBI:65315"/>
        <dbReference type="ChEBI" id="CHEBI:74502"/>
        <dbReference type="EC" id="2.1.1.193"/>
    </reaction>
</comment>
<dbReference type="PIRSF" id="PIRSF015601">
    <property type="entry name" value="MTase_slr0722"/>
    <property type="match status" value="1"/>
</dbReference>
<sequence length="232" mass="26037">MELFFHPELINGICELGENESRHIRVLRKKPGDIIVLTDGMGHRAECVIEEAGPKKCMVYVQKTESIERPVPQLILAVSPLKNPDRFEWLIEKCTESGVGTIVPLVCERTEAMLKKTDRLQRIIQAATIQSLQYFMPVLNQPVRFEDFLSWFPVGNKLIAWCEDASKTPILSALKDGSDAIILIGPEGDFTEAEFNMAVQAGYHAISLGPNRLRTETAAVLAAHAFYLMNRK</sequence>
<evidence type="ECO:0000256" key="9">
    <source>
        <dbReference type="ARBA" id="ARBA00025699"/>
    </source>
</evidence>
<evidence type="ECO:0000259" key="11">
    <source>
        <dbReference type="Pfam" id="PF04452"/>
    </source>
</evidence>
<dbReference type="InterPro" id="IPR046887">
    <property type="entry name" value="RsmE_PUA-like"/>
</dbReference>
<comment type="similarity">
    <text evidence="2">Belongs to the RNA methyltransferase RsmE family.</text>
</comment>
<keyword evidence="6 13" id="KW-0489">Methyltransferase</keyword>
<dbReference type="InterPro" id="IPR046886">
    <property type="entry name" value="RsmE_MTase_dom"/>
</dbReference>
<dbReference type="PANTHER" id="PTHR30027">
    <property type="entry name" value="RIBOSOMAL RNA SMALL SUBUNIT METHYLTRANSFERASE E"/>
    <property type="match status" value="1"/>
</dbReference>
<dbReference type="GO" id="GO:0070475">
    <property type="term" value="P:rRNA base methylation"/>
    <property type="evidence" value="ECO:0007669"/>
    <property type="project" value="TreeGrafter"/>
</dbReference>
<evidence type="ECO:0000256" key="8">
    <source>
        <dbReference type="ARBA" id="ARBA00022691"/>
    </source>
</evidence>
<dbReference type="PANTHER" id="PTHR30027:SF3">
    <property type="entry name" value="16S RRNA (URACIL(1498)-N(3))-METHYLTRANSFERASE"/>
    <property type="match status" value="1"/>
</dbReference>
<dbReference type="GO" id="GO:0070042">
    <property type="term" value="F:rRNA (uridine-N3-)-methyltransferase activity"/>
    <property type="evidence" value="ECO:0007669"/>
    <property type="project" value="TreeGrafter"/>
</dbReference>
<dbReference type="Pfam" id="PF20260">
    <property type="entry name" value="PUA_4"/>
    <property type="match status" value="1"/>
</dbReference>
<dbReference type="SUPFAM" id="SSF88697">
    <property type="entry name" value="PUA domain-like"/>
    <property type="match status" value="1"/>
</dbReference>
<dbReference type="NCBIfam" id="TIGR00046">
    <property type="entry name" value="RsmE family RNA methyltransferase"/>
    <property type="match status" value="1"/>
</dbReference>
<dbReference type="InterPro" id="IPR029028">
    <property type="entry name" value="Alpha/beta_knot_MTases"/>
</dbReference>
<evidence type="ECO:0000256" key="2">
    <source>
        <dbReference type="ARBA" id="ARBA00005528"/>
    </source>
</evidence>
<keyword evidence="8" id="KW-0949">S-adenosyl-L-methionine</keyword>
<evidence type="ECO:0000256" key="10">
    <source>
        <dbReference type="ARBA" id="ARBA00047944"/>
    </source>
</evidence>
<dbReference type="Gene3D" id="3.40.1280.10">
    <property type="match status" value="1"/>
</dbReference>
<dbReference type="InterPro" id="IPR029026">
    <property type="entry name" value="tRNA_m1G_MTases_N"/>
</dbReference>
<evidence type="ECO:0000256" key="3">
    <source>
        <dbReference type="ARBA" id="ARBA00012328"/>
    </source>
</evidence>
<evidence type="ECO:0000256" key="6">
    <source>
        <dbReference type="ARBA" id="ARBA00022603"/>
    </source>
</evidence>
<protein>
    <recommendedName>
        <fullName evidence="3">16S rRNA (uracil(1498)-N(3))-methyltransferase</fullName>
        <ecNumber evidence="3">2.1.1.193</ecNumber>
    </recommendedName>
</protein>
<keyword evidence="4" id="KW-0963">Cytoplasm</keyword>
<comment type="subcellular location">
    <subcellularLocation>
        <location evidence="1">Cytoplasm</location>
    </subcellularLocation>
</comment>
<evidence type="ECO:0000256" key="5">
    <source>
        <dbReference type="ARBA" id="ARBA00022552"/>
    </source>
</evidence>
<dbReference type="InterPro" id="IPR015947">
    <property type="entry name" value="PUA-like_sf"/>
</dbReference>
<comment type="function">
    <text evidence="9">Specifically methylates the N3 position of the uracil ring of uridine 1498 (m3U1498) in 16S rRNA. Acts on the fully assembled 30S ribosomal subunit.</text>
</comment>
<dbReference type="Pfam" id="PF04452">
    <property type="entry name" value="Methyltrans_RNA"/>
    <property type="match status" value="1"/>
</dbReference>
<dbReference type="InterPro" id="IPR006700">
    <property type="entry name" value="RsmE"/>
</dbReference>
<dbReference type="Gene3D" id="2.40.240.20">
    <property type="entry name" value="Hypothetical PUA domain-like, domain 1"/>
    <property type="match status" value="1"/>
</dbReference>
<evidence type="ECO:0000256" key="7">
    <source>
        <dbReference type="ARBA" id="ARBA00022679"/>
    </source>
</evidence>
<reference evidence="13" key="1">
    <citation type="submission" date="2019-08" db="EMBL/GenBank/DDBJ databases">
        <authorList>
            <person name="Kucharzyk K."/>
            <person name="Murdoch R.W."/>
            <person name="Higgins S."/>
            <person name="Loffler F."/>
        </authorList>
    </citation>
    <scope>NUCLEOTIDE SEQUENCE</scope>
</reference>